<proteinExistence type="predicted"/>
<dbReference type="EMBL" id="JABFAC010249724">
    <property type="protein sequence ID" value="MBA0638027.1"/>
    <property type="molecule type" value="Genomic_DNA"/>
</dbReference>
<gene>
    <name evidence="1" type="ORF">Godav_022355</name>
</gene>
<organism evidence="1 2">
    <name type="scientific">Gossypium davidsonii</name>
    <name type="common">Davidson's cotton</name>
    <name type="synonym">Gossypium klotzschianum subsp. davidsonii</name>
    <dbReference type="NCBI Taxonomy" id="34287"/>
    <lineage>
        <taxon>Eukaryota</taxon>
        <taxon>Viridiplantae</taxon>
        <taxon>Streptophyta</taxon>
        <taxon>Embryophyta</taxon>
        <taxon>Tracheophyta</taxon>
        <taxon>Spermatophyta</taxon>
        <taxon>Magnoliopsida</taxon>
        <taxon>eudicotyledons</taxon>
        <taxon>Gunneridae</taxon>
        <taxon>Pentapetalae</taxon>
        <taxon>rosids</taxon>
        <taxon>malvids</taxon>
        <taxon>Malvales</taxon>
        <taxon>Malvaceae</taxon>
        <taxon>Malvoideae</taxon>
        <taxon>Gossypium</taxon>
    </lineage>
</organism>
<protein>
    <submittedName>
        <fullName evidence="1">Uncharacterized protein</fullName>
    </submittedName>
</protein>
<reference evidence="1 2" key="1">
    <citation type="journal article" date="2019" name="Genome Biol. Evol.">
        <title>Insights into the evolution of the New World diploid cottons (Gossypium, subgenus Houzingenia) based on genome sequencing.</title>
        <authorList>
            <person name="Grover C.E."/>
            <person name="Arick M.A. 2nd"/>
            <person name="Thrash A."/>
            <person name="Conover J.L."/>
            <person name="Sanders W.S."/>
            <person name="Peterson D.G."/>
            <person name="Frelichowski J.E."/>
            <person name="Scheffler J.A."/>
            <person name="Scheffler B.E."/>
            <person name="Wendel J.F."/>
        </authorList>
    </citation>
    <scope>NUCLEOTIDE SEQUENCE [LARGE SCALE GENOMIC DNA]</scope>
    <source>
        <strain evidence="1">27</strain>
        <tissue evidence="1">Leaf</tissue>
    </source>
</reference>
<name>A0A7J8TIL7_GOSDV</name>
<evidence type="ECO:0000313" key="1">
    <source>
        <dbReference type="EMBL" id="MBA0638027.1"/>
    </source>
</evidence>
<keyword evidence="2" id="KW-1185">Reference proteome</keyword>
<comment type="caution">
    <text evidence="1">The sequence shown here is derived from an EMBL/GenBank/DDBJ whole genome shotgun (WGS) entry which is preliminary data.</text>
</comment>
<evidence type="ECO:0000313" key="2">
    <source>
        <dbReference type="Proteomes" id="UP000593561"/>
    </source>
</evidence>
<accession>A0A7J8TIL7</accession>
<dbReference type="AlphaFoldDB" id="A0A7J8TIL7"/>
<sequence>MNLRLDMDVQKLKTKKLKKGKNKAEGDFDSLKTDYKRLRCSMKAAGLGKTSE</sequence>
<dbReference type="Proteomes" id="UP000593561">
    <property type="component" value="Unassembled WGS sequence"/>
</dbReference>